<dbReference type="Pfam" id="PF14316">
    <property type="entry name" value="DUF4381"/>
    <property type="match status" value="1"/>
</dbReference>
<dbReference type="InterPro" id="IPR025489">
    <property type="entry name" value="DUF4381"/>
</dbReference>
<evidence type="ECO:0000313" key="2">
    <source>
        <dbReference type="EMBL" id="AUR52506.1"/>
    </source>
</evidence>
<keyword evidence="3" id="KW-1185">Reference proteome</keyword>
<dbReference type="KEGG" id="nba:CUN60_09410"/>
<accession>A0A2I7N7R5</accession>
<evidence type="ECO:0008006" key="4">
    <source>
        <dbReference type="Google" id="ProtNLM"/>
    </source>
</evidence>
<dbReference type="Proteomes" id="UP000236655">
    <property type="component" value="Chromosome"/>
</dbReference>
<dbReference type="EMBL" id="CP024847">
    <property type="protein sequence ID" value="AUR52506.1"/>
    <property type="molecule type" value="Genomic_DNA"/>
</dbReference>
<feature type="transmembrane region" description="Helical" evidence="1">
    <location>
        <begin position="20"/>
        <end position="46"/>
    </location>
</feature>
<name>A0A2I7N7R5_9NEIS</name>
<keyword evidence="1" id="KW-0812">Transmembrane</keyword>
<dbReference type="RefSeq" id="WP_102951797.1">
    <property type="nucleotide sequence ID" value="NZ_CP024847.1"/>
</dbReference>
<organism evidence="2 3">
    <name type="scientific">Aquella oligotrophica</name>
    <dbReference type="NCBI Taxonomy" id="2067065"/>
    <lineage>
        <taxon>Bacteria</taxon>
        <taxon>Pseudomonadati</taxon>
        <taxon>Pseudomonadota</taxon>
        <taxon>Betaproteobacteria</taxon>
        <taxon>Neisseriales</taxon>
        <taxon>Neisseriaceae</taxon>
        <taxon>Aquella</taxon>
    </lineage>
</organism>
<proteinExistence type="predicted"/>
<keyword evidence="1" id="KW-1133">Transmembrane helix</keyword>
<evidence type="ECO:0000256" key="1">
    <source>
        <dbReference type="SAM" id="Phobius"/>
    </source>
</evidence>
<gene>
    <name evidence="2" type="ORF">CUN60_09410</name>
</gene>
<dbReference type="AlphaFoldDB" id="A0A2I7N7R5"/>
<dbReference type="OrthoDB" id="283083at2"/>
<evidence type="ECO:0000313" key="3">
    <source>
        <dbReference type="Proteomes" id="UP000236655"/>
    </source>
</evidence>
<protein>
    <recommendedName>
        <fullName evidence="4">DUF4381 domain-containing protein</fullName>
    </recommendedName>
</protein>
<keyword evidence="1" id="KW-0472">Membrane</keyword>
<reference evidence="3" key="1">
    <citation type="submission" date="2017-11" db="EMBL/GenBank/DDBJ databases">
        <authorList>
            <person name="Chan K.G."/>
            <person name="Lee L.S."/>
        </authorList>
    </citation>
    <scope>NUCLEOTIDE SEQUENCE [LARGE SCALE GENOMIC DNA]</scope>
    <source>
        <strain evidence="3">DSM 100970</strain>
    </source>
</reference>
<sequence>MDTNTNPLAELKDVHLPAPVSIFPLATGWYIVIVLIFILVAVLIWWQLRRHKKKQQQQEIFSLLKQIKANAVTTSDEKTIEECSILLKRVAVAKFPEQKPQLLFGKNWLQFLDKTGKTSEFTTGCGHYLGEIYQKQQLEDKEAFFTLIEKWLRSVI</sequence>